<protein>
    <recommendedName>
        <fullName evidence="3">Carboxylic ester hydrolase</fullName>
    </recommendedName>
</protein>
<dbReference type="Gene3D" id="3.40.50.1820">
    <property type="entry name" value="alpha/beta hydrolase"/>
    <property type="match status" value="1"/>
</dbReference>
<dbReference type="PANTHER" id="PTHR37574">
    <property type="entry name" value="LIPASE B"/>
    <property type="match status" value="1"/>
</dbReference>
<comment type="caution">
    <text evidence="1">The sequence shown here is derived from an EMBL/GenBank/DDBJ whole genome shotgun (WGS) entry which is preliminary data.</text>
</comment>
<proteinExistence type="predicted"/>
<dbReference type="GeneID" id="34576976"/>
<organism evidence="1 2">
    <name type="scientific">Penicillium arizonense</name>
    <dbReference type="NCBI Taxonomy" id="1835702"/>
    <lineage>
        <taxon>Eukaryota</taxon>
        <taxon>Fungi</taxon>
        <taxon>Dikarya</taxon>
        <taxon>Ascomycota</taxon>
        <taxon>Pezizomycotina</taxon>
        <taxon>Eurotiomycetes</taxon>
        <taxon>Eurotiomycetidae</taxon>
        <taxon>Eurotiales</taxon>
        <taxon>Aspergillaceae</taxon>
        <taxon>Penicillium</taxon>
    </lineage>
</organism>
<keyword evidence="2" id="KW-1185">Reference proteome</keyword>
<dbReference type="GO" id="GO:0017000">
    <property type="term" value="P:antibiotic biosynthetic process"/>
    <property type="evidence" value="ECO:0007669"/>
    <property type="project" value="UniProtKB-ARBA"/>
</dbReference>
<dbReference type="AlphaFoldDB" id="A0A1F5LH45"/>
<name>A0A1F5LH45_PENAI</name>
<dbReference type="InterPro" id="IPR029058">
    <property type="entry name" value="AB_hydrolase_fold"/>
</dbReference>
<gene>
    <name evidence="1" type="ORF">PENARI_c010G05210</name>
</gene>
<dbReference type="RefSeq" id="XP_022487966.1">
    <property type="nucleotide sequence ID" value="XM_022632242.1"/>
</dbReference>
<sequence length="211" mass="22497">MFGKDAAQAIDLEAKPAMMSLVNVEYVAYAINYISTLCADKLLAVISWSQDDLSTQWALKYWPSTRAVVKDFIAISTVFHGTVVRLLVCPSLDLVLCTPSLWQQGWNTEYIRTLRGDGGDAAYVPTTTVYSTFDEIGQPMSGPNASAILGDVRRVGVTNVISSLSAGAHAGAGFEGSVGTESLLLIAVAGLVLYKPQALGAPPNMDYASLE</sequence>
<reference evidence="1 2" key="1">
    <citation type="journal article" date="2016" name="Sci. Rep.">
        <title>Penicillium arizonense, a new, genome sequenced fungal species, reveals a high chemical diversity in secreted metabolites.</title>
        <authorList>
            <person name="Grijseels S."/>
            <person name="Nielsen J.C."/>
            <person name="Randelovic M."/>
            <person name="Nielsen J."/>
            <person name="Nielsen K.F."/>
            <person name="Workman M."/>
            <person name="Frisvad J.C."/>
        </authorList>
    </citation>
    <scope>NUCLEOTIDE SEQUENCE [LARGE SCALE GENOMIC DNA]</scope>
    <source>
        <strain evidence="1 2">CBS 141311</strain>
    </source>
</reference>
<dbReference type="STRING" id="1835702.A0A1F5LH45"/>
<evidence type="ECO:0000313" key="1">
    <source>
        <dbReference type="EMBL" id="OGE52524.1"/>
    </source>
</evidence>
<dbReference type="InterPro" id="IPR053228">
    <property type="entry name" value="Stereospecific_Lipase"/>
</dbReference>
<dbReference type="EMBL" id="LXJU01000010">
    <property type="protein sequence ID" value="OGE52524.1"/>
    <property type="molecule type" value="Genomic_DNA"/>
</dbReference>
<dbReference type="OrthoDB" id="4605274at2759"/>
<dbReference type="GO" id="GO:0072330">
    <property type="term" value="P:monocarboxylic acid biosynthetic process"/>
    <property type="evidence" value="ECO:0007669"/>
    <property type="project" value="UniProtKB-ARBA"/>
</dbReference>
<evidence type="ECO:0008006" key="3">
    <source>
        <dbReference type="Google" id="ProtNLM"/>
    </source>
</evidence>
<accession>A0A1F5LH45</accession>
<dbReference type="PANTHER" id="PTHR37574:SF1">
    <property type="entry name" value="LIPASE B"/>
    <property type="match status" value="1"/>
</dbReference>
<dbReference type="Proteomes" id="UP000177622">
    <property type="component" value="Unassembled WGS sequence"/>
</dbReference>
<evidence type="ECO:0000313" key="2">
    <source>
        <dbReference type="Proteomes" id="UP000177622"/>
    </source>
</evidence>